<protein>
    <submittedName>
        <fullName evidence="2">Type VI secretion protein</fullName>
    </submittedName>
</protein>
<dbReference type="NCBIfam" id="TIGR03347">
    <property type="entry name" value="VI_chp_1"/>
    <property type="match status" value="1"/>
</dbReference>
<dbReference type="PANTHER" id="PTHR35564">
    <property type="match status" value="1"/>
</dbReference>
<feature type="compositionally biased region" description="Pro residues" evidence="1">
    <location>
        <begin position="340"/>
        <end position="349"/>
    </location>
</feature>
<dbReference type="InterPro" id="IPR010732">
    <property type="entry name" value="T6SS_TssG-like"/>
</dbReference>
<dbReference type="Proteomes" id="UP000192721">
    <property type="component" value="Unassembled WGS sequence"/>
</dbReference>
<name>A0A1W0CAS5_9NEIS</name>
<evidence type="ECO:0000313" key="2">
    <source>
        <dbReference type="EMBL" id="OQS31850.1"/>
    </source>
</evidence>
<evidence type="ECO:0000313" key="3">
    <source>
        <dbReference type="Proteomes" id="UP000192721"/>
    </source>
</evidence>
<feature type="region of interest" description="Disordered" evidence="1">
    <location>
        <begin position="330"/>
        <end position="349"/>
    </location>
</feature>
<dbReference type="RefSeq" id="WP_081557043.1">
    <property type="nucleotide sequence ID" value="NZ_MUKV01000054.1"/>
</dbReference>
<dbReference type="PANTHER" id="PTHR35564:SF4">
    <property type="entry name" value="CYTOPLASMIC PROTEIN"/>
    <property type="match status" value="1"/>
</dbReference>
<reference evidence="2 3" key="1">
    <citation type="submission" date="2017-02" db="EMBL/GenBank/DDBJ databases">
        <title>Chromobacterium haemolyticum H5244.</title>
        <authorList>
            <person name="Gulvik C.A."/>
        </authorList>
    </citation>
    <scope>NUCLEOTIDE SEQUENCE [LARGE SCALE GENOMIC DNA]</scope>
    <source>
        <strain evidence="2 3">H5244</strain>
    </source>
</reference>
<evidence type="ECO:0000256" key="1">
    <source>
        <dbReference type="SAM" id="MobiDB-lite"/>
    </source>
</evidence>
<comment type="caution">
    <text evidence="2">The sequence shown here is derived from an EMBL/GenBank/DDBJ whole genome shotgun (WGS) entry which is preliminary data.</text>
</comment>
<dbReference type="EMBL" id="MUKV01000054">
    <property type="protein sequence ID" value="OQS31850.1"/>
    <property type="molecule type" value="Genomic_DNA"/>
</dbReference>
<proteinExistence type="predicted"/>
<organism evidence="2 3">
    <name type="scientific">Chromobacterium haemolyticum</name>
    <dbReference type="NCBI Taxonomy" id="394935"/>
    <lineage>
        <taxon>Bacteria</taxon>
        <taxon>Pseudomonadati</taxon>
        <taxon>Pseudomonadota</taxon>
        <taxon>Betaproteobacteria</taxon>
        <taxon>Neisseriales</taxon>
        <taxon>Chromobacteriaceae</taxon>
        <taxon>Chromobacterium</taxon>
    </lineage>
</organism>
<accession>A0A1W0CAS5</accession>
<dbReference type="AlphaFoldDB" id="A0A1W0CAS5"/>
<dbReference type="Pfam" id="PF06996">
    <property type="entry name" value="T6SS_TssG"/>
    <property type="match status" value="1"/>
</dbReference>
<gene>
    <name evidence="2" type="ORF">B0T45_22475</name>
</gene>
<sequence>MAAAARPQPGSVAERLLTRPQGFEFAQAVMLLERLTPQAAPLGQGADPAREALRLRGPLLPAFAASELSALEPGALGSDARDGQPALDVESFGLGGPDGPLPYAYQEWLQQRRQDKDHAPAEFLQLFQHRLLALLYRAQRKYRLAPSFAAPRLSPARPLLLSLCGLLPAGLQQRQAVPDAALLARAALLADRRRSLAGFAALASRHLAAPVQASPYAGGWREIPPASRTRIGPNGRNAALGQGALAGRRAWDEHAGIRLTVGPLDPAGYRAFLPGGERHRALAALAAFYFGPDLDIQLSLLWQAPAAALKLQARAAPRLSWDSWLGGPGGARQLDTRLQRPPPAGEDPA</sequence>